<evidence type="ECO:0000256" key="6">
    <source>
        <dbReference type="ARBA" id="ARBA00023134"/>
    </source>
</evidence>
<evidence type="ECO:0000256" key="8">
    <source>
        <dbReference type="PROSITE-ProRule" id="PRU01050"/>
    </source>
</evidence>
<feature type="domain" description="KH type-2" evidence="10">
    <location>
        <begin position="201"/>
        <end position="285"/>
    </location>
</feature>
<sequence>MTESPKTSRCGLVAIVGRPNVGKSTLMNHLIGQKVSITSRKPQTTRHRIHGILSRDHYQMVFADTPGIHTGQERALNRAMNEAAISALSGVDVICMMVDALKWTPADEHVLSLLPQKPEAPVLLIINKVDNLDDKSQLLPHIQALSERYPFDAVVPVSALREKNLEELEQALVERLPEGDFWYDEDQLTDRSLRFMAAEIIREKVVRQLGQEVPHQVSVEVELWEDGPRLTEISAAILVERRGQKKILIGDKGARIKQIGTQAREDIEHLIERKVMLNLWVKIKEGWSDDARALRSLGYDEPR</sequence>
<dbReference type="GO" id="GO:0043024">
    <property type="term" value="F:ribosomal small subunit binding"/>
    <property type="evidence" value="ECO:0007669"/>
    <property type="project" value="TreeGrafter"/>
</dbReference>
<dbReference type="eggNOG" id="COG1159">
    <property type="taxonomic scope" value="Bacteria"/>
</dbReference>
<dbReference type="Gene3D" id="3.40.50.300">
    <property type="entry name" value="P-loop containing nucleotide triphosphate hydrolases"/>
    <property type="match status" value="1"/>
</dbReference>
<dbReference type="PANTHER" id="PTHR42698">
    <property type="entry name" value="GTPASE ERA"/>
    <property type="match status" value="1"/>
</dbReference>
<dbReference type="EMBL" id="AMRJ01000017">
    <property type="protein sequence ID" value="EKF73935.1"/>
    <property type="molecule type" value="Genomic_DNA"/>
</dbReference>
<proteinExistence type="inferred from homology"/>
<keyword evidence="7" id="KW-0699">rRNA-binding</keyword>
<gene>
    <name evidence="7" type="primary">era</name>
    <name evidence="12" type="ORF">A11A3_11277</name>
</gene>
<dbReference type="CDD" id="cd04163">
    <property type="entry name" value="Era"/>
    <property type="match status" value="1"/>
</dbReference>
<keyword evidence="3 7" id="KW-0690">Ribosome biogenesis</keyword>
<name>L0WDS5_9GAMM</name>
<evidence type="ECO:0000313" key="12">
    <source>
        <dbReference type="EMBL" id="EKF73935.1"/>
    </source>
</evidence>
<evidence type="ECO:0000256" key="7">
    <source>
        <dbReference type="HAMAP-Rule" id="MF_00367"/>
    </source>
</evidence>
<dbReference type="GO" id="GO:0005886">
    <property type="term" value="C:plasma membrane"/>
    <property type="evidence" value="ECO:0007669"/>
    <property type="project" value="UniProtKB-SubCell"/>
</dbReference>
<dbReference type="PRINTS" id="PR00326">
    <property type="entry name" value="GTP1OBG"/>
</dbReference>
<feature type="binding site" evidence="7">
    <location>
        <begin position="17"/>
        <end position="24"/>
    </location>
    <ligand>
        <name>GTP</name>
        <dbReference type="ChEBI" id="CHEBI:37565"/>
    </ligand>
</feature>
<feature type="region of interest" description="G1" evidence="8">
    <location>
        <begin position="17"/>
        <end position="24"/>
    </location>
</feature>
<evidence type="ECO:0000256" key="3">
    <source>
        <dbReference type="ARBA" id="ARBA00022517"/>
    </source>
</evidence>
<evidence type="ECO:0000256" key="9">
    <source>
        <dbReference type="RuleBase" id="RU003761"/>
    </source>
</evidence>
<dbReference type="Pfam" id="PF01926">
    <property type="entry name" value="MMR_HSR1"/>
    <property type="match status" value="1"/>
</dbReference>
<accession>L0WDS5</accession>
<dbReference type="PANTHER" id="PTHR42698:SF1">
    <property type="entry name" value="GTPASE ERA, MITOCHONDRIAL"/>
    <property type="match status" value="1"/>
</dbReference>
<dbReference type="RefSeq" id="WP_008929431.1">
    <property type="nucleotide sequence ID" value="NZ_AMRJ01000017.1"/>
</dbReference>
<dbReference type="InterPro" id="IPR030388">
    <property type="entry name" value="G_ERA_dom"/>
</dbReference>
<dbReference type="OrthoDB" id="9805918at2"/>
<dbReference type="PATRIC" id="fig|1177179.3.peg.2251"/>
<dbReference type="InterPro" id="IPR009019">
    <property type="entry name" value="KH_sf_prok-type"/>
</dbReference>
<dbReference type="GO" id="GO:0003924">
    <property type="term" value="F:GTPase activity"/>
    <property type="evidence" value="ECO:0007669"/>
    <property type="project" value="UniProtKB-UniRule"/>
</dbReference>
<dbReference type="GO" id="GO:0070181">
    <property type="term" value="F:small ribosomal subunit rRNA binding"/>
    <property type="evidence" value="ECO:0007669"/>
    <property type="project" value="UniProtKB-UniRule"/>
</dbReference>
<keyword evidence="7" id="KW-0472">Membrane</keyword>
<dbReference type="GO" id="GO:0000028">
    <property type="term" value="P:ribosomal small subunit assembly"/>
    <property type="evidence" value="ECO:0007669"/>
    <property type="project" value="TreeGrafter"/>
</dbReference>
<dbReference type="Gene3D" id="3.30.300.20">
    <property type="match status" value="1"/>
</dbReference>
<dbReference type="FunFam" id="3.30.300.20:FF:000003">
    <property type="entry name" value="GTPase Era"/>
    <property type="match status" value="1"/>
</dbReference>
<evidence type="ECO:0000256" key="5">
    <source>
        <dbReference type="ARBA" id="ARBA00022884"/>
    </source>
</evidence>
<evidence type="ECO:0000259" key="11">
    <source>
        <dbReference type="PROSITE" id="PS51713"/>
    </source>
</evidence>
<dbReference type="Proteomes" id="UP000010164">
    <property type="component" value="Unassembled WGS sequence"/>
</dbReference>
<feature type="region of interest" description="G2" evidence="8">
    <location>
        <begin position="43"/>
        <end position="47"/>
    </location>
</feature>
<feature type="region of interest" description="G5" evidence="8">
    <location>
        <begin position="157"/>
        <end position="159"/>
    </location>
</feature>
<feature type="binding site" evidence="7">
    <location>
        <begin position="64"/>
        <end position="68"/>
    </location>
    <ligand>
        <name>GTP</name>
        <dbReference type="ChEBI" id="CHEBI:37565"/>
    </ligand>
</feature>
<dbReference type="Pfam" id="PF07650">
    <property type="entry name" value="KH_2"/>
    <property type="match status" value="1"/>
</dbReference>
<feature type="domain" description="Era-type G" evidence="11">
    <location>
        <begin position="9"/>
        <end position="178"/>
    </location>
</feature>
<comment type="similarity">
    <text evidence="1 7 8 9">Belongs to the TRAFAC class TrmE-Era-EngA-EngB-Septin-like GTPase superfamily. Era GTPase family.</text>
</comment>
<comment type="caution">
    <text evidence="12">The sequence shown here is derived from an EMBL/GenBank/DDBJ whole genome shotgun (WGS) entry which is preliminary data.</text>
</comment>
<feature type="region of interest" description="G3" evidence="8">
    <location>
        <begin position="64"/>
        <end position="67"/>
    </location>
</feature>
<dbReference type="GO" id="GO:0005525">
    <property type="term" value="F:GTP binding"/>
    <property type="evidence" value="ECO:0007669"/>
    <property type="project" value="UniProtKB-UniRule"/>
</dbReference>
<evidence type="ECO:0000313" key="13">
    <source>
        <dbReference type="Proteomes" id="UP000010164"/>
    </source>
</evidence>
<protein>
    <recommendedName>
        <fullName evidence="2 7">GTPase Era</fullName>
    </recommendedName>
</protein>
<dbReference type="InterPro" id="IPR006073">
    <property type="entry name" value="GTP-bd"/>
</dbReference>
<evidence type="ECO:0000256" key="2">
    <source>
        <dbReference type="ARBA" id="ARBA00020484"/>
    </source>
</evidence>
<dbReference type="InterPro" id="IPR027417">
    <property type="entry name" value="P-loop_NTPase"/>
</dbReference>
<dbReference type="InterPro" id="IPR005662">
    <property type="entry name" value="GTPase_Era-like"/>
</dbReference>
<dbReference type="PROSITE" id="PS50823">
    <property type="entry name" value="KH_TYPE_2"/>
    <property type="match status" value="1"/>
</dbReference>
<dbReference type="InterPro" id="IPR004044">
    <property type="entry name" value="KH_dom_type_2"/>
</dbReference>
<keyword evidence="7" id="KW-1003">Cell membrane</keyword>
<dbReference type="SUPFAM" id="SSF54814">
    <property type="entry name" value="Prokaryotic type KH domain (KH-domain type II)"/>
    <property type="match status" value="1"/>
</dbReference>
<reference evidence="12 13" key="1">
    <citation type="journal article" date="2012" name="J. Bacteriol.">
        <title>Genome Sequence of the Alkane-Degrading Bacterium Alcanivorax hongdengensis Type Strain A-11-3.</title>
        <authorList>
            <person name="Lai Q."/>
            <person name="Shao Z."/>
        </authorList>
    </citation>
    <scope>NUCLEOTIDE SEQUENCE [LARGE SCALE GENOMIC DNA]</scope>
    <source>
        <strain evidence="12 13">A-11-3</strain>
    </source>
</reference>
<dbReference type="NCBIfam" id="TIGR00436">
    <property type="entry name" value="era"/>
    <property type="match status" value="1"/>
</dbReference>
<feature type="region of interest" description="G4" evidence="8">
    <location>
        <begin position="127"/>
        <end position="130"/>
    </location>
</feature>
<evidence type="ECO:0000256" key="4">
    <source>
        <dbReference type="ARBA" id="ARBA00022741"/>
    </source>
</evidence>
<keyword evidence="13" id="KW-1185">Reference proteome</keyword>
<dbReference type="PROSITE" id="PS51713">
    <property type="entry name" value="G_ERA"/>
    <property type="match status" value="1"/>
</dbReference>
<keyword evidence="5 7" id="KW-0694">RNA-binding</keyword>
<dbReference type="AlphaFoldDB" id="L0WDS5"/>
<keyword evidence="6 7" id="KW-0342">GTP-binding</keyword>
<organism evidence="12 13">
    <name type="scientific">Alcanivorax hongdengensis A-11-3</name>
    <dbReference type="NCBI Taxonomy" id="1177179"/>
    <lineage>
        <taxon>Bacteria</taxon>
        <taxon>Pseudomonadati</taxon>
        <taxon>Pseudomonadota</taxon>
        <taxon>Gammaproteobacteria</taxon>
        <taxon>Oceanospirillales</taxon>
        <taxon>Alcanivoracaceae</taxon>
        <taxon>Alcanivorax</taxon>
    </lineage>
</organism>
<feature type="binding site" evidence="7">
    <location>
        <begin position="127"/>
        <end position="130"/>
    </location>
    <ligand>
        <name>GTP</name>
        <dbReference type="ChEBI" id="CHEBI:37565"/>
    </ligand>
</feature>
<dbReference type="CDD" id="cd22534">
    <property type="entry name" value="KH-II_Era"/>
    <property type="match status" value="1"/>
</dbReference>
<dbReference type="NCBIfam" id="NF000908">
    <property type="entry name" value="PRK00089.1"/>
    <property type="match status" value="1"/>
</dbReference>
<comment type="subcellular location">
    <subcellularLocation>
        <location evidence="7">Cytoplasm</location>
    </subcellularLocation>
    <subcellularLocation>
        <location evidence="7">Cell membrane</location>
        <topology evidence="7">Peripheral membrane protein</topology>
    </subcellularLocation>
</comment>
<keyword evidence="7" id="KW-0963">Cytoplasm</keyword>
<evidence type="ECO:0000259" key="10">
    <source>
        <dbReference type="PROSITE" id="PS50823"/>
    </source>
</evidence>
<evidence type="ECO:0000256" key="1">
    <source>
        <dbReference type="ARBA" id="ARBA00007921"/>
    </source>
</evidence>
<dbReference type="SUPFAM" id="SSF52540">
    <property type="entry name" value="P-loop containing nucleoside triphosphate hydrolases"/>
    <property type="match status" value="1"/>
</dbReference>
<dbReference type="InterPro" id="IPR005225">
    <property type="entry name" value="Small_GTP-bd"/>
</dbReference>
<comment type="subunit">
    <text evidence="7">Monomer.</text>
</comment>
<dbReference type="HAMAP" id="MF_00367">
    <property type="entry name" value="GTPase_Era"/>
    <property type="match status" value="1"/>
</dbReference>
<dbReference type="GO" id="GO:0005829">
    <property type="term" value="C:cytosol"/>
    <property type="evidence" value="ECO:0007669"/>
    <property type="project" value="TreeGrafter"/>
</dbReference>
<dbReference type="NCBIfam" id="TIGR00231">
    <property type="entry name" value="small_GTP"/>
    <property type="match status" value="1"/>
</dbReference>
<dbReference type="FunFam" id="3.40.50.300:FF:000094">
    <property type="entry name" value="GTPase Era"/>
    <property type="match status" value="1"/>
</dbReference>
<keyword evidence="4 7" id="KW-0547">Nucleotide-binding</keyword>
<comment type="function">
    <text evidence="7">An essential GTPase that binds both GDP and GTP, with rapid nucleotide exchange. Plays a role in 16S rRNA processing and 30S ribosomal subunit biogenesis and possibly also in cell cycle regulation and energy metabolism.</text>
</comment>
<dbReference type="STRING" id="1177179.A11A3_11277"/>
<dbReference type="InterPro" id="IPR015946">
    <property type="entry name" value="KH_dom-like_a/b"/>
</dbReference>